<feature type="compositionally biased region" description="Polar residues" evidence="6">
    <location>
        <begin position="322"/>
        <end position="343"/>
    </location>
</feature>
<organism evidence="8 9">
    <name type="scientific">Effrenium voratum</name>
    <dbReference type="NCBI Taxonomy" id="2562239"/>
    <lineage>
        <taxon>Eukaryota</taxon>
        <taxon>Sar</taxon>
        <taxon>Alveolata</taxon>
        <taxon>Dinophyceae</taxon>
        <taxon>Suessiales</taxon>
        <taxon>Symbiodiniaceae</taxon>
        <taxon>Effrenium</taxon>
    </lineage>
</organism>
<dbReference type="Proteomes" id="UP001178507">
    <property type="component" value="Unassembled WGS sequence"/>
</dbReference>
<keyword evidence="4" id="KW-0862">Zinc</keyword>
<evidence type="ECO:0000256" key="2">
    <source>
        <dbReference type="ARBA" id="ARBA00022737"/>
    </source>
</evidence>
<name>A0AA36MQT0_9DINO</name>
<evidence type="ECO:0000256" key="1">
    <source>
        <dbReference type="ARBA" id="ARBA00022723"/>
    </source>
</evidence>
<feature type="compositionally biased region" description="Basic residues" evidence="6">
    <location>
        <begin position="181"/>
        <end position="193"/>
    </location>
</feature>
<keyword evidence="1" id="KW-0479">Metal-binding</keyword>
<reference evidence="8" key="1">
    <citation type="submission" date="2023-08" db="EMBL/GenBank/DDBJ databases">
        <authorList>
            <person name="Chen Y."/>
            <person name="Shah S."/>
            <person name="Dougan E. K."/>
            <person name="Thang M."/>
            <person name="Chan C."/>
        </authorList>
    </citation>
    <scope>NUCLEOTIDE SEQUENCE</scope>
</reference>
<evidence type="ECO:0000313" key="8">
    <source>
        <dbReference type="EMBL" id="CAJ1382035.1"/>
    </source>
</evidence>
<evidence type="ECO:0000256" key="4">
    <source>
        <dbReference type="ARBA" id="ARBA00022833"/>
    </source>
</evidence>
<feature type="compositionally biased region" description="Basic and acidic residues" evidence="6">
    <location>
        <begin position="26"/>
        <end position="44"/>
    </location>
</feature>
<dbReference type="PROSITE" id="PS52027">
    <property type="entry name" value="ZF_C2HC_C3H"/>
    <property type="match status" value="2"/>
</dbReference>
<gene>
    <name evidence="8" type="ORF">EVOR1521_LOCUS9525</name>
</gene>
<evidence type="ECO:0000256" key="5">
    <source>
        <dbReference type="PROSITE-ProRule" id="PRU01371"/>
    </source>
</evidence>
<keyword evidence="2" id="KW-0677">Repeat</keyword>
<evidence type="ECO:0000259" key="7">
    <source>
        <dbReference type="PROSITE" id="PS52027"/>
    </source>
</evidence>
<keyword evidence="3 5" id="KW-0863">Zinc-finger</keyword>
<protein>
    <recommendedName>
        <fullName evidence="7">C2HC/C3H-type domain-containing protein</fullName>
    </recommendedName>
</protein>
<dbReference type="EMBL" id="CAUJNA010000867">
    <property type="protein sequence ID" value="CAJ1382035.1"/>
    <property type="molecule type" value="Genomic_DNA"/>
</dbReference>
<keyword evidence="9" id="KW-1185">Reference proteome</keyword>
<dbReference type="InterPro" id="IPR049899">
    <property type="entry name" value="Znf_C2HC_C3H"/>
</dbReference>
<dbReference type="Gene3D" id="3.30.160.60">
    <property type="entry name" value="Classic Zinc Finger"/>
    <property type="match status" value="2"/>
</dbReference>
<dbReference type="InterPro" id="IPR026319">
    <property type="entry name" value="ZC2HC1A/B-like"/>
</dbReference>
<feature type="region of interest" description="Disordered" evidence="6">
    <location>
        <begin position="1"/>
        <end position="99"/>
    </location>
</feature>
<sequence length="343" mass="37514">MRPPSREDVQTAQSHLVLLKSKMRQRRQEPRTEESRFKASERPPRAASSLRGVTWDPPSAVQGQVSPQVSAVQGKPERLEEGYPRISPQGGAIDGLLDDGWTRNPRSAVRSARCRPRPLVPCPDCGRSFKAESLEKHKKICKKVFQQKRKQFNSGADFSSLSLSIRMRHEARCGQPPRGVRQCKRAHRKRHKGGEKGARESCEAEGDKTVPKWKAQSLAFRQAILAAKGTSDPEAAKKAAELQKELNAANLASGGNALEADMVKCPHCGRTFNQEAGQRHIAICLKTFGGKGRQAKAQSSRGKPGTPSDARGASVRGPSASRKGQTSSRRTSLSQASVGSRMR</sequence>
<dbReference type="PANTHER" id="PTHR13555:SF36">
    <property type="entry name" value="ZINC FINGER C2HC DOMAIN-CONTAINING PROTEIN 1B"/>
    <property type="match status" value="1"/>
</dbReference>
<dbReference type="GO" id="GO:0008270">
    <property type="term" value="F:zinc ion binding"/>
    <property type="evidence" value="ECO:0007669"/>
    <property type="project" value="UniProtKB-KW"/>
</dbReference>
<dbReference type="Pfam" id="PF13913">
    <property type="entry name" value="zf-C2HC_2"/>
    <property type="match status" value="2"/>
</dbReference>
<feature type="compositionally biased region" description="Polar residues" evidence="6">
    <location>
        <begin position="61"/>
        <end position="71"/>
    </location>
</feature>
<proteinExistence type="predicted"/>
<comment type="caution">
    <text evidence="8">The sequence shown here is derived from an EMBL/GenBank/DDBJ whole genome shotgun (WGS) entry which is preliminary data.</text>
</comment>
<dbReference type="AlphaFoldDB" id="A0AA36MQT0"/>
<evidence type="ECO:0000256" key="6">
    <source>
        <dbReference type="SAM" id="MobiDB-lite"/>
    </source>
</evidence>
<feature type="region of interest" description="Disordered" evidence="6">
    <location>
        <begin position="174"/>
        <end position="203"/>
    </location>
</feature>
<dbReference type="PANTHER" id="PTHR13555">
    <property type="entry name" value="C2H2 ZINC FINGER CGI-62-RELATED"/>
    <property type="match status" value="1"/>
</dbReference>
<evidence type="ECO:0000256" key="3">
    <source>
        <dbReference type="ARBA" id="ARBA00022771"/>
    </source>
</evidence>
<feature type="domain" description="C2HC/C3H-type" evidence="7">
    <location>
        <begin position="261"/>
        <end position="290"/>
    </location>
</feature>
<evidence type="ECO:0000313" key="9">
    <source>
        <dbReference type="Proteomes" id="UP001178507"/>
    </source>
</evidence>
<accession>A0AA36MQT0</accession>
<feature type="domain" description="C2HC/C3H-type" evidence="7">
    <location>
        <begin position="118"/>
        <end position="147"/>
    </location>
</feature>
<feature type="region of interest" description="Disordered" evidence="6">
    <location>
        <begin position="292"/>
        <end position="343"/>
    </location>
</feature>
<feature type="compositionally biased region" description="Basic and acidic residues" evidence="6">
    <location>
        <begin position="194"/>
        <end position="203"/>
    </location>
</feature>